<keyword evidence="3" id="KW-0479">Metal-binding</keyword>
<dbReference type="Pfam" id="PF10601">
    <property type="entry name" value="zf-LITAF-like"/>
    <property type="match status" value="1"/>
</dbReference>
<evidence type="ECO:0000259" key="7">
    <source>
        <dbReference type="PROSITE" id="PS51837"/>
    </source>
</evidence>
<name>I7LW11_TETTS</name>
<dbReference type="InterPro" id="IPR006629">
    <property type="entry name" value="LITAF"/>
</dbReference>
<evidence type="ECO:0000256" key="4">
    <source>
        <dbReference type="ARBA" id="ARBA00022833"/>
    </source>
</evidence>
<organism evidence="8 9">
    <name type="scientific">Tetrahymena thermophila (strain SB210)</name>
    <dbReference type="NCBI Taxonomy" id="312017"/>
    <lineage>
        <taxon>Eukaryota</taxon>
        <taxon>Sar</taxon>
        <taxon>Alveolata</taxon>
        <taxon>Ciliophora</taxon>
        <taxon>Intramacronucleata</taxon>
        <taxon>Oligohymenophorea</taxon>
        <taxon>Hymenostomatida</taxon>
        <taxon>Tetrahymenina</taxon>
        <taxon>Tetrahymenidae</taxon>
        <taxon>Tetrahymena</taxon>
    </lineage>
</organism>
<dbReference type="GeneID" id="7836040"/>
<feature type="domain" description="LITAF" evidence="7">
    <location>
        <begin position="108"/>
        <end position="194"/>
    </location>
</feature>
<dbReference type="Proteomes" id="UP000009168">
    <property type="component" value="Unassembled WGS sequence"/>
</dbReference>
<evidence type="ECO:0000256" key="1">
    <source>
        <dbReference type="ARBA" id="ARBA00004170"/>
    </source>
</evidence>
<protein>
    <submittedName>
        <fullName evidence="8">LITAF-like zinc ribbon domain protein</fullName>
    </submittedName>
</protein>
<evidence type="ECO:0000256" key="2">
    <source>
        <dbReference type="ARBA" id="ARBA00005975"/>
    </source>
</evidence>
<dbReference type="PANTHER" id="PTHR23292">
    <property type="entry name" value="LIPOPOLYSACCHARIDE-INDUCED TUMOR NECROSIS FACTOR-ALPHA FACTOR"/>
    <property type="match status" value="1"/>
</dbReference>
<dbReference type="PROSITE" id="PS51837">
    <property type="entry name" value="LITAF"/>
    <property type="match status" value="1"/>
</dbReference>
<reference evidence="9" key="1">
    <citation type="journal article" date="2006" name="PLoS Biol.">
        <title>Macronuclear genome sequence of the ciliate Tetrahymena thermophila, a model eukaryote.</title>
        <authorList>
            <person name="Eisen J.A."/>
            <person name="Coyne R.S."/>
            <person name="Wu M."/>
            <person name="Wu D."/>
            <person name="Thiagarajan M."/>
            <person name="Wortman J.R."/>
            <person name="Badger J.H."/>
            <person name="Ren Q."/>
            <person name="Amedeo P."/>
            <person name="Jones K.M."/>
            <person name="Tallon L.J."/>
            <person name="Delcher A.L."/>
            <person name="Salzberg S.L."/>
            <person name="Silva J.C."/>
            <person name="Haas B.J."/>
            <person name="Majoros W.H."/>
            <person name="Farzad M."/>
            <person name="Carlton J.M."/>
            <person name="Smith R.K. Jr."/>
            <person name="Garg J."/>
            <person name="Pearlman R.E."/>
            <person name="Karrer K.M."/>
            <person name="Sun L."/>
            <person name="Manning G."/>
            <person name="Elde N.C."/>
            <person name="Turkewitz A.P."/>
            <person name="Asai D.J."/>
            <person name="Wilkes D.E."/>
            <person name="Wang Y."/>
            <person name="Cai H."/>
            <person name="Collins K."/>
            <person name="Stewart B.A."/>
            <person name="Lee S.R."/>
            <person name="Wilamowska K."/>
            <person name="Weinberg Z."/>
            <person name="Ruzzo W.L."/>
            <person name="Wloga D."/>
            <person name="Gaertig J."/>
            <person name="Frankel J."/>
            <person name="Tsao C.-C."/>
            <person name="Gorovsky M.A."/>
            <person name="Keeling P.J."/>
            <person name="Waller R.F."/>
            <person name="Patron N.J."/>
            <person name="Cherry J.M."/>
            <person name="Stover N.A."/>
            <person name="Krieger C.J."/>
            <person name="del Toro C."/>
            <person name="Ryder H.F."/>
            <person name="Williamson S.C."/>
            <person name="Barbeau R.A."/>
            <person name="Hamilton E.P."/>
            <person name="Orias E."/>
        </authorList>
    </citation>
    <scope>NUCLEOTIDE SEQUENCE [LARGE SCALE GENOMIC DNA]</scope>
    <source>
        <strain evidence="9">SB210</strain>
    </source>
</reference>
<accession>I7LW11</accession>
<evidence type="ECO:0000256" key="3">
    <source>
        <dbReference type="ARBA" id="ARBA00022723"/>
    </source>
</evidence>
<dbReference type="GO" id="GO:0008270">
    <property type="term" value="F:zinc ion binding"/>
    <property type="evidence" value="ECO:0007669"/>
    <property type="project" value="TreeGrafter"/>
</dbReference>
<dbReference type="EMBL" id="GG662612">
    <property type="protein sequence ID" value="EAS00550.3"/>
    <property type="molecule type" value="Genomic_DNA"/>
</dbReference>
<dbReference type="PANTHER" id="PTHR23292:SF6">
    <property type="entry name" value="FI16602P1-RELATED"/>
    <property type="match status" value="1"/>
</dbReference>
<keyword evidence="9" id="KW-1185">Reference proteome</keyword>
<evidence type="ECO:0000313" key="8">
    <source>
        <dbReference type="EMBL" id="EAS00550.3"/>
    </source>
</evidence>
<dbReference type="eggNOG" id="ENOG502R2D7">
    <property type="taxonomic scope" value="Eukaryota"/>
</dbReference>
<keyword evidence="5" id="KW-0472">Membrane</keyword>
<evidence type="ECO:0000313" key="9">
    <source>
        <dbReference type="Proteomes" id="UP000009168"/>
    </source>
</evidence>
<comment type="similarity">
    <text evidence="2">Belongs to the CDIP1/LITAF family.</text>
</comment>
<gene>
    <name evidence="8" type="ORF">TTHERM_00409030</name>
</gene>
<dbReference type="GO" id="GO:0016020">
    <property type="term" value="C:membrane"/>
    <property type="evidence" value="ECO:0007669"/>
    <property type="project" value="UniProtKB-SubCell"/>
</dbReference>
<dbReference type="HOGENOM" id="CLU_1386668_0_0_1"/>
<dbReference type="RefSeq" id="XP_001020795.3">
    <property type="nucleotide sequence ID" value="XM_001020795.4"/>
</dbReference>
<dbReference type="SMART" id="SM00714">
    <property type="entry name" value="LITAF"/>
    <property type="match status" value="1"/>
</dbReference>
<dbReference type="InParanoid" id="I7LW11"/>
<feature type="region of interest" description="Disordered" evidence="6">
    <location>
        <begin position="1"/>
        <end position="24"/>
    </location>
</feature>
<dbReference type="InterPro" id="IPR037519">
    <property type="entry name" value="LITAF_fam"/>
</dbReference>
<keyword evidence="4" id="KW-0862">Zinc</keyword>
<dbReference type="STRING" id="312017.I7LW11"/>
<comment type="subcellular location">
    <subcellularLocation>
        <location evidence="1">Membrane</location>
        <topology evidence="1">Peripheral membrane protein</topology>
    </subcellularLocation>
</comment>
<dbReference type="AlphaFoldDB" id="I7LW11"/>
<evidence type="ECO:0000256" key="6">
    <source>
        <dbReference type="SAM" id="MobiDB-lite"/>
    </source>
</evidence>
<evidence type="ECO:0000256" key="5">
    <source>
        <dbReference type="ARBA" id="ARBA00023136"/>
    </source>
</evidence>
<sequence length="197" mass="21930">MNQNYQYQPYGRLNETEDNIPQGQPVESQNIQMARMSQTPQQPISIPQQIPVQQTYPQNIPQQYNYPPLPQGQLSSPPQMYASNPAPVNPYSQMGQSQVQVQNVAPVQQNFAMLPIVNHPTSRHPQQLYCANCKQYTTTKVALKNGSGAYIAGGVIAACGFWLGCCLIPCMVDDCKDSVHFCTRCGSNLGSKRFLFD</sequence>
<dbReference type="KEGG" id="tet:TTHERM_00409030"/>
<proteinExistence type="inferred from homology"/>
<dbReference type="OrthoDB" id="435182at2759"/>